<evidence type="ECO:0000256" key="4">
    <source>
        <dbReference type="ARBA" id="ARBA00022692"/>
    </source>
</evidence>
<dbReference type="InterPro" id="IPR023090">
    <property type="entry name" value="UPF0702_alpha/beta_dom_sf"/>
</dbReference>
<dbReference type="Proteomes" id="UP000184536">
    <property type="component" value="Unassembled WGS sequence"/>
</dbReference>
<dbReference type="OrthoDB" id="1897856at2"/>
<keyword evidence="3" id="KW-1003">Cell membrane</keyword>
<evidence type="ECO:0000256" key="2">
    <source>
        <dbReference type="ARBA" id="ARBA00006448"/>
    </source>
</evidence>
<dbReference type="EMBL" id="FQZV01000018">
    <property type="protein sequence ID" value="SHJ23700.1"/>
    <property type="molecule type" value="Genomic_DNA"/>
</dbReference>
<comment type="similarity">
    <text evidence="2">Belongs to the UPF0702 family.</text>
</comment>
<dbReference type="Pfam" id="PF04239">
    <property type="entry name" value="DUF421"/>
    <property type="match status" value="1"/>
</dbReference>
<dbReference type="AlphaFoldDB" id="A0A1M6HNG2"/>
<keyword evidence="6 7" id="KW-0472">Membrane</keyword>
<dbReference type="PANTHER" id="PTHR34582">
    <property type="entry name" value="UPF0702 TRANSMEMBRANE PROTEIN YCAP"/>
    <property type="match status" value="1"/>
</dbReference>
<gene>
    <name evidence="9" type="ORF">SAMN02745975_01579</name>
</gene>
<name>A0A1M6HNG2_9FIRM</name>
<dbReference type="RefSeq" id="WP_110940754.1">
    <property type="nucleotide sequence ID" value="NZ_FQZV01000018.1"/>
</dbReference>
<proteinExistence type="inferred from homology"/>
<feature type="transmembrane region" description="Helical" evidence="7">
    <location>
        <begin position="47"/>
        <end position="64"/>
    </location>
</feature>
<keyword evidence="5 7" id="KW-1133">Transmembrane helix</keyword>
<evidence type="ECO:0000256" key="7">
    <source>
        <dbReference type="SAM" id="Phobius"/>
    </source>
</evidence>
<sequence length="232" mass="26019">MTWNDFWFGAKELPFWAFSIRAIILYSSLIIATRFMRQRQISILSGHNHLVAAGIVSLAAVRMVNSESSLVAGVAIVFVYAAINILLSYLDVKFPRKVDRHATVVIENGKIIRKNLKDVRITIDNLLSQLRLKNVFSLSEVLYAVVEPTGKINVVKSSQSLSLTRKQMGLPLKNVSVPTILIYDGKVQNDNLKMLGYDIKWLDARIKEKGIANVEDIFLAQLEADGIVYISV</sequence>
<keyword evidence="10" id="KW-1185">Reference proteome</keyword>
<evidence type="ECO:0000313" key="9">
    <source>
        <dbReference type="EMBL" id="SHJ23700.1"/>
    </source>
</evidence>
<comment type="subcellular location">
    <subcellularLocation>
        <location evidence="1">Cell membrane</location>
        <topology evidence="1">Multi-pass membrane protein</topology>
    </subcellularLocation>
</comment>
<feature type="transmembrane region" description="Helical" evidence="7">
    <location>
        <begin position="15"/>
        <end position="35"/>
    </location>
</feature>
<evidence type="ECO:0000313" key="10">
    <source>
        <dbReference type="Proteomes" id="UP000184536"/>
    </source>
</evidence>
<dbReference type="PANTHER" id="PTHR34582:SF6">
    <property type="entry name" value="UPF0702 TRANSMEMBRANE PROTEIN YCAP"/>
    <property type="match status" value="1"/>
</dbReference>
<dbReference type="STRING" id="1121919.SAMN02745975_01579"/>
<dbReference type="GO" id="GO:0005886">
    <property type="term" value="C:plasma membrane"/>
    <property type="evidence" value="ECO:0007669"/>
    <property type="project" value="UniProtKB-SubCell"/>
</dbReference>
<evidence type="ECO:0000256" key="1">
    <source>
        <dbReference type="ARBA" id="ARBA00004651"/>
    </source>
</evidence>
<protein>
    <submittedName>
        <fullName evidence="9">Uncharacterized membrane protein YcaP, DUF421 family</fullName>
    </submittedName>
</protein>
<evidence type="ECO:0000256" key="3">
    <source>
        <dbReference type="ARBA" id="ARBA00022475"/>
    </source>
</evidence>
<keyword evidence="4 7" id="KW-0812">Transmembrane</keyword>
<feature type="transmembrane region" description="Helical" evidence="7">
    <location>
        <begin position="70"/>
        <end position="90"/>
    </location>
</feature>
<evidence type="ECO:0000256" key="6">
    <source>
        <dbReference type="ARBA" id="ARBA00023136"/>
    </source>
</evidence>
<evidence type="ECO:0000256" key="5">
    <source>
        <dbReference type="ARBA" id="ARBA00022989"/>
    </source>
</evidence>
<accession>A0A1M6HNG2</accession>
<evidence type="ECO:0000259" key="8">
    <source>
        <dbReference type="Pfam" id="PF04239"/>
    </source>
</evidence>
<reference evidence="10" key="1">
    <citation type="submission" date="2016-11" db="EMBL/GenBank/DDBJ databases">
        <authorList>
            <person name="Varghese N."/>
            <person name="Submissions S."/>
        </authorList>
    </citation>
    <scope>NUCLEOTIDE SEQUENCE [LARGE SCALE GENOMIC DNA]</scope>
    <source>
        <strain evidence="10">DSM 17957</strain>
    </source>
</reference>
<organism evidence="9 10">
    <name type="scientific">Geosporobacter subterraneus DSM 17957</name>
    <dbReference type="NCBI Taxonomy" id="1121919"/>
    <lineage>
        <taxon>Bacteria</taxon>
        <taxon>Bacillati</taxon>
        <taxon>Bacillota</taxon>
        <taxon>Clostridia</taxon>
        <taxon>Peptostreptococcales</taxon>
        <taxon>Thermotaleaceae</taxon>
        <taxon>Geosporobacter</taxon>
    </lineage>
</organism>
<dbReference type="Gene3D" id="3.30.240.20">
    <property type="entry name" value="bsu07140 like domains"/>
    <property type="match status" value="2"/>
</dbReference>
<feature type="domain" description="YetF C-terminal" evidence="8">
    <location>
        <begin position="94"/>
        <end position="222"/>
    </location>
</feature>
<dbReference type="InterPro" id="IPR007353">
    <property type="entry name" value="DUF421"/>
</dbReference>